<dbReference type="Proteomes" id="UP000677436">
    <property type="component" value="Chromosome"/>
</dbReference>
<evidence type="ECO:0000313" key="2">
    <source>
        <dbReference type="Proteomes" id="UP000677436"/>
    </source>
</evidence>
<protein>
    <submittedName>
        <fullName evidence="1">Uncharacterized protein</fullName>
    </submittedName>
</protein>
<reference evidence="1" key="1">
    <citation type="journal article" date="2013" name="Int. J. Syst. Evol. Microbiol.">
        <title>Polycladomyces abyssicola gen. nov., sp. nov., a thermophilic filamentous bacterium isolated from hemipelagic sediment.</title>
        <authorList>
            <person name="Tsubouchi T."/>
            <person name="Shimane Y."/>
            <person name="Mori K."/>
            <person name="Usui K."/>
            <person name="Hiraki T."/>
            <person name="Tame A."/>
            <person name="Uematsu K."/>
            <person name="Maruyama T."/>
            <person name="Hatada Y."/>
        </authorList>
    </citation>
    <scope>NUCLEOTIDE SEQUENCE</scope>
    <source>
        <strain evidence="1">JIR-001</strain>
    </source>
</reference>
<keyword evidence="2" id="KW-1185">Reference proteome</keyword>
<accession>A0A8D5ZMR4</accession>
<organism evidence="1 2">
    <name type="scientific">Polycladomyces abyssicola</name>
    <dbReference type="NCBI Taxonomy" id="1125966"/>
    <lineage>
        <taxon>Bacteria</taxon>
        <taxon>Bacillati</taxon>
        <taxon>Bacillota</taxon>
        <taxon>Bacilli</taxon>
        <taxon>Bacillales</taxon>
        <taxon>Thermoactinomycetaceae</taxon>
        <taxon>Polycladomyces</taxon>
    </lineage>
</organism>
<evidence type="ECO:0000313" key="1">
    <source>
        <dbReference type="EMBL" id="BCU80671.1"/>
    </source>
</evidence>
<sequence>MKNERREKENGDTHLFASLGVGRVERLEKLLHLREMRETKSGGSASQPNGKTLDSDGKMERVIFSLDVGLSIFLLVSGGTSSLN</sequence>
<name>A0A8D5ZMR4_9BACL</name>
<proteinExistence type="predicted"/>
<gene>
    <name evidence="1" type="ORF">JIR001_04540</name>
</gene>
<dbReference type="EMBL" id="AP024601">
    <property type="protein sequence ID" value="BCU80671.1"/>
    <property type="molecule type" value="Genomic_DNA"/>
</dbReference>
<dbReference type="AlphaFoldDB" id="A0A8D5ZMR4"/>
<reference evidence="1" key="2">
    <citation type="journal article" date="2021" name="Microbiol. Resour. Announc.">
        <title>Complete Genome Sequence of Polycladomyces abyssicola JIR-001T, Isolated from Hemipelagic Sediment in Deep Seawater.</title>
        <authorList>
            <person name="Tsubouchi T."/>
            <person name="Kaneko Y."/>
        </authorList>
    </citation>
    <scope>NUCLEOTIDE SEQUENCE</scope>
    <source>
        <strain evidence="1">JIR-001</strain>
    </source>
</reference>
<dbReference type="KEGG" id="pabs:JIR001_04540"/>